<organism evidence="8 9">
    <name type="scientific">Thermoanaerobacterium thermosaccharolyticum (strain ATCC 7956 / DSM 571 / NCIMB 9385 / NCA 3814 / NCTC 13789 / WDCM 00135 / 2032)</name>
    <name type="common">Clostridium thermosaccharolyticum</name>
    <dbReference type="NCBI Taxonomy" id="580327"/>
    <lineage>
        <taxon>Bacteria</taxon>
        <taxon>Bacillati</taxon>
        <taxon>Bacillota</taxon>
        <taxon>Clostridia</taxon>
        <taxon>Thermoanaerobacterales</taxon>
        <taxon>Thermoanaerobacteraceae</taxon>
        <taxon>Thermoanaerobacterium</taxon>
    </lineage>
</organism>
<dbReference type="CDD" id="cd12172">
    <property type="entry name" value="PGDH_like_2"/>
    <property type="match status" value="1"/>
</dbReference>
<protein>
    <submittedName>
        <fullName evidence="8">Glyoxylate reductase</fullName>
        <ecNumber evidence="8">1.1.1.26</ecNumber>
    </submittedName>
</protein>
<keyword evidence="9" id="KW-1185">Reference proteome</keyword>
<dbReference type="KEGG" id="ttm:Tthe_2467"/>
<dbReference type="Proteomes" id="UP000001626">
    <property type="component" value="Chromosome"/>
</dbReference>
<dbReference type="InterPro" id="IPR029752">
    <property type="entry name" value="D-isomer_DH_CS1"/>
</dbReference>
<comment type="similarity">
    <text evidence="1 5">Belongs to the D-isomer specific 2-hydroxyacid dehydrogenase family.</text>
</comment>
<dbReference type="HOGENOM" id="CLU_019796_1_3_9"/>
<dbReference type="InterPro" id="IPR006139">
    <property type="entry name" value="D-isomer_2_OHA_DH_cat_dom"/>
</dbReference>
<accession>D9TTF0</accession>
<dbReference type="SUPFAM" id="SSF52283">
    <property type="entry name" value="Formate/glycerate dehydrogenase catalytic domain-like"/>
    <property type="match status" value="1"/>
</dbReference>
<feature type="domain" description="D-isomer specific 2-hydroxyacid dehydrogenase catalytic" evidence="6">
    <location>
        <begin position="27"/>
        <end position="317"/>
    </location>
</feature>
<name>D9TTF0_THETC</name>
<dbReference type="AlphaFoldDB" id="D9TTF0"/>
<evidence type="ECO:0000256" key="5">
    <source>
        <dbReference type="RuleBase" id="RU003719"/>
    </source>
</evidence>
<dbReference type="GO" id="GO:0051287">
    <property type="term" value="F:NAD binding"/>
    <property type="evidence" value="ECO:0007669"/>
    <property type="project" value="InterPro"/>
</dbReference>
<sequence>MEAKMTMKVLITPRSFGKTSNIPFEMLKKYDYEIIRNETGKPYEEDELKELIKDVDGVIVGLDKITEDVLKNAKKLKVITKYGVGLDNIDINYAEKLGIKVTYTPGANKESVADLAFTMMLGLSRDIIKLDKIVRNNQWNKIIGCEIYGKTIGIIGTGSIGKCVAKRATGFDMEILAYDKYPDYDFADKIGMKYVDKKTLLEKSDFITLHVPLTDEMYHFIDEEELNMMKDTAYIINTSRGGIINENALYSALKSKKIAGAALDAFETEPPLNNKLLELDNIILSPHCGASTKDATDRMGIMAVEGLISVLEGMEPKYLYKKIN</sequence>
<evidence type="ECO:0000256" key="2">
    <source>
        <dbReference type="ARBA" id="ARBA00022605"/>
    </source>
</evidence>
<dbReference type="PROSITE" id="PS00065">
    <property type="entry name" value="D_2_HYDROXYACID_DH_1"/>
    <property type="match status" value="1"/>
</dbReference>
<evidence type="ECO:0000256" key="1">
    <source>
        <dbReference type="ARBA" id="ARBA00005854"/>
    </source>
</evidence>
<dbReference type="PROSITE" id="PS00671">
    <property type="entry name" value="D_2_HYDROXYACID_DH_3"/>
    <property type="match status" value="1"/>
</dbReference>
<keyword evidence="4" id="KW-0520">NAD</keyword>
<dbReference type="SUPFAM" id="SSF51735">
    <property type="entry name" value="NAD(P)-binding Rossmann-fold domains"/>
    <property type="match status" value="1"/>
</dbReference>
<dbReference type="InterPro" id="IPR050857">
    <property type="entry name" value="D-2-hydroxyacid_DH"/>
</dbReference>
<evidence type="ECO:0000256" key="4">
    <source>
        <dbReference type="ARBA" id="ARBA00023027"/>
    </source>
</evidence>
<dbReference type="GO" id="GO:0047964">
    <property type="term" value="F:glyoxylate reductase (NADH) activity"/>
    <property type="evidence" value="ECO:0007669"/>
    <property type="project" value="UniProtKB-EC"/>
</dbReference>
<dbReference type="eggNOG" id="COG1052">
    <property type="taxonomic scope" value="Bacteria"/>
</dbReference>
<evidence type="ECO:0000259" key="6">
    <source>
        <dbReference type="Pfam" id="PF00389"/>
    </source>
</evidence>
<gene>
    <name evidence="8" type="ordered locus">Tthe_2467</name>
</gene>
<evidence type="ECO:0000259" key="7">
    <source>
        <dbReference type="Pfam" id="PF02826"/>
    </source>
</evidence>
<reference evidence="8 9" key="1">
    <citation type="submission" date="2010-08" db="EMBL/GenBank/DDBJ databases">
        <title>Complete sequence of Thermoanaerobacterium thermosaccharolyticum DSM 571.</title>
        <authorList>
            <consortium name="US DOE Joint Genome Institute"/>
            <person name="Lucas S."/>
            <person name="Copeland A."/>
            <person name="Lapidus A."/>
            <person name="Cheng J.-F."/>
            <person name="Bruce D."/>
            <person name="Goodwin L."/>
            <person name="Pitluck S."/>
            <person name="Teshima H."/>
            <person name="Detter J.C."/>
            <person name="Han C."/>
            <person name="Tapia R."/>
            <person name="Land M."/>
            <person name="Hauser L."/>
            <person name="Chang Y.-J."/>
            <person name="Jeffries C."/>
            <person name="Kyrpides N."/>
            <person name="Ivanova N."/>
            <person name="Mikhailova N."/>
            <person name="Hemme C.L."/>
            <person name="Woyke T."/>
        </authorList>
    </citation>
    <scope>NUCLEOTIDE SEQUENCE [LARGE SCALE GENOMIC DNA]</scope>
    <source>
        <strain evidence="9">ATCC 7956 / DSM 571 / NCIMB 9385 / NCA 3814 / NCTC 13789 / WDCM 00135 / 2032</strain>
    </source>
</reference>
<dbReference type="GO" id="GO:0008652">
    <property type="term" value="P:amino acid biosynthetic process"/>
    <property type="evidence" value="ECO:0007669"/>
    <property type="project" value="UniProtKB-KW"/>
</dbReference>
<dbReference type="Pfam" id="PF02826">
    <property type="entry name" value="2-Hacid_dh_C"/>
    <property type="match status" value="1"/>
</dbReference>
<keyword evidence="3 5" id="KW-0560">Oxidoreductase</keyword>
<proteinExistence type="inferred from homology"/>
<evidence type="ECO:0000313" key="8">
    <source>
        <dbReference type="EMBL" id="ADL69926.1"/>
    </source>
</evidence>
<feature type="domain" description="D-isomer specific 2-hydroxyacid dehydrogenase NAD-binding" evidence="7">
    <location>
        <begin position="117"/>
        <end position="289"/>
    </location>
</feature>
<keyword evidence="2" id="KW-0028">Amino-acid biosynthesis</keyword>
<dbReference type="EC" id="1.1.1.26" evidence="8"/>
<dbReference type="FunFam" id="3.40.50.720:FF:000203">
    <property type="entry name" value="D-3-phosphoglycerate dehydrogenase (SerA)"/>
    <property type="match status" value="1"/>
</dbReference>
<dbReference type="InterPro" id="IPR029753">
    <property type="entry name" value="D-isomer_DH_CS"/>
</dbReference>
<dbReference type="InterPro" id="IPR006140">
    <property type="entry name" value="D-isomer_DH_NAD-bd"/>
</dbReference>
<evidence type="ECO:0000256" key="3">
    <source>
        <dbReference type="ARBA" id="ARBA00023002"/>
    </source>
</evidence>
<dbReference type="PANTHER" id="PTHR42789:SF1">
    <property type="entry name" value="D-ISOMER SPECIFIC 2-HYDROXYACID DEHYDROGENASE FAMILY PROTEIN (AFU_ORTHOLOGUE AFUA_6G10090)"/>
    <property type="match status" value="1"/>
</dbReference>
<dbReference type="Pfam" id="PF00389">
    <property type="entry name" value="2-Hacid_dh"/>
    <property type="match status" value="1"/>
</dbReference>
<dbReference type="Gene3D" id="3.40.50.720">
    <property type="entry name" value="NAD(P)-binding Rossmann-like Domain"/>
    <property type="match status" value="2"/>
</dbReference>
<dbReference type="STRING" id="580327.Tthe_2467"/>
<dbReference type="PANTHER" id="PTHR42789">
    <property type="entry name" value="D-ISOMER SPECIFIC 2-HYDROXYACID DEHYDROGENASE FAMILY PROTEIN (AFU_ORTHOLOGUE AFUA_6G10090)"/>
    <property type="match status" value="1"/>
</dbReference>
<dbReference type="InterPro" id="IPR036291">
    <property type="entry name" value="NAD(P)-bd_dom_sf"/>
</dbReference>
<dbReference type="EMBL" id="CP002171">
    <property type="protein sequence ID" value="ADL69926.1"/>
    <property type="molecule type" value="Genomic_DNA"/>
</dbReference>
<evidence type="ECO:0000313" key="9">
    <source>
        <dbReference type="Proteomes" id="UP000001626"/>
    </source>
</evidence>